<organism evidence="3 4">
    <name type="scientific">Deinococcus aerophilus</name>
    <dbReference type="NCBI Taxonomy" id="522488"/>
    <lineage>
        <taxon>Bacteria</taxon>
        <taxon>Thermotogati</taxon>
        <taxon>Deinococcota</taxon>
        <taxon>Deinococci</taxon>
        <taxon>Deinococcales</taxon>
        <taxon>Deinococcaceae</taxon>
        <taxon>Deinococcus</taxon>
    </lineage>
</organism>
<dbReference type="RefSeq" id="WP_188901806.1">
    <property type="nucleotide sequence ID" value="NZ_BMOM01000005.1"/>
</dbReference>
<sequence length="130" mass="14791">MARTTKPAADHNRATVARLWEEKSALKPRVQAAKHTLLFAGEARTPERRKALTLLERRARLEGMIQAREDLQQTLDVAADRERQLRQNHQTLLRQHMELRREMQVFSATRPVGPESLPPAPSPADDAEQG</sequence>
<feature type="coiled-coil region" evidence="1">
    <location>
        <begin position="61"/>
        <end position="102"/>
    </location>
</feature>
<dbReference type="Proteomes" id="UP000661918">
    <property type="component" value="Unassembled WGS sequence"/>
</dbReference>
<comment type="caution">
    <text evidence="3">The sequence shown here is derived from an EMBL/GenBank/DDBJ whole genome shotgun (WGS) entry which is preliminary data.</text>
</comment>
<evidence type="ECO:0000313" key="4">
    <source>
        <dbReference type="Proteomes" id="UP000661918"/>
    </source>
</evidence>
<dbReference type="EMBL" id="BMOM01000005">
    <property type="protein sequence ID" value="GGM02575.1"/>
    <property type="molecule type" value="Genomic_DNA"/>
</dbReference>
<keyword evidence="4" id="KW-1185">Reference proteome</keyword>
<reference evidence="4" key="1">
    <citation type="journal article" date="2019" name="Int. J. Syst. Evol. Microbiol.">
        <title>The Global Catalogue of Microorganisms (GCM) 10K type strain sequencing project: providing services to taxonomists for standard genome sequencing and annotation.</title>
        <authorList>
            <consortium name="The Broad Institute Genomics Platform"/>
            <consortium name="The Broad Institute Genome Sequencing Center for Infectious Disease"/>
            <person name="Wu L."/>
            <person name="Ma J."/>
        </authorList>
    </citation>
    <scope>NUCLEOTIDE SEQUENCE [LARGE SCALE GENOMIC DNA]</scope>
    <source>
        <strain evidence="4">JCM 15443</strain>
    </source>
</reference>
<evidence type="ECO:0000256" key="1">
    <source>
        <dbReference type="SAM" id="Coils"/>
    </source>
</evidence>
<feature type="region of interest" description="Disordered" evidence="2">
    <location>
        <begin position="107"/>
        <end position="130"/>
    </location>
</feature>
<name>A0ABQ2GMM0_9DEIO</name>
<proteinExistence type="predicted"/>
<accession>A0ABQ2GMM0</accession>
<evidence type="ECO:0000313" key="3">
    <source>
        <dbReference type="EMBL" id="GGM02575.1"/>
    </source>
</evidence>
<keyword evidence="1" id="KW-0175">Coiled coil</keyword>
<protein>
    <submittedName>
        <fullName evidence="3">Uncharacterized protein</fullName>
    </submittedName>
</protein>
<evidence type="ECO:0000256" key="2">
    <source>
        <dbReference type="SAM" id="MobiDB-lite"/>
    </source>
</evidence>
<gene>
    <name evidence="3" type="ORF">GCM10010841_08880</name>
</gene>